<protein>
    <submittedName>
        <fullName evidence="1">Uncharacterized protein</fullName>
    </submittedName>
</protein>
<dbReference type="EMBL" id="EQ962656">
    <property type="protein sequence ID" value="EED15818.1"/>
    <property type="molecule type" value="Genomic_DNA"/>
</dbReference>
<organism evidence="1 2">
    <name type="scientific">Talaromyces stipitatus (strain ATCC 10500 / CBS 375.48 / QM 6759 / NRRL 1006)</name>
    <name type="common">Penicillium stipitatum</name>
    <dbReference type="NCBI Taxonomy" id="441959"/>
    <lineage>
        <taxon>Eukaryota</taxon>
        <taxon>Fungi</taxon>
        <taxon>Dikarya</taxon>
        <taxon>Ascomycota</taxon>
        <taxon>Pezizomycotina</taxon>
        <taxon>Eurotiomycetes</taxon>
        <taxon>Eurotiomycetidae</taxon>
        <taxon>Eurotiales</taxon>
        <taxon>Trichocomaceae</taxon>
        <taxon>Talaromyces</taxon>
        <taxon>Talaromyces sect. Talaromyces</taxon>
    </lineage>
</organism>
<dbReference type="AlphaFoldDB" id="B8MFV1"/>
<reference evidence="2" key="1">
    <citation type="journal article" date="2015" name="Genome Announc.">
        <title>Genome sequence of the AIDS-associated pathogen Penicillium marneffei (ATCC18224) and its near taxonomic relative Talaromyces stipitatus (ATCC10500).</title>
        <authorList>
            <person name="Nierman W.C."/>
            <person name="Fedorova-Abrams N.D."/>
            <person name="Andrianopoulos A."/>
        </authorList>
    </citation>
    <scope>NUCLEOTIDE SEQUENCE [LARGE SCALE GENOMIC DNA]</scope>
    <source>
        <strain evidence="2">ATCC 10500 / CBS 375.48 / QM 6759 / NRRL 1006</strain>
    </source>
</reference>
<name>B8MFV1_TALSN</name>
<dbReference type="GeneID" id="8100801"/>
<accession>B8MFV1</accession>
<sequence length="158" mass="17625">MPDKHLDSVGDNMREFQHLQILHDKEVERKLHDILPQMESWLLGAIPLNDNETEPKDAGVVFPDVGNLDAALAPIRRLIYKGAAEYALLRTVTTTNTPLNLSHAVYTVLRADGTPKIGGVPLRLTESIWIDRPVTVDAGFIFMICKPAEILVGRDIYT</sequence>
<dbReference type="RefSeq" id="XP_002483052.1">
    <property type="nucleotide sequence ID" value="XM_002483007.1"/>
</dbReference>
<dbReference type="Proteomes" id="UP000001745">
    <property type="component" value="Unassembled WGS sequence"/>
</dbReference>
<evidence type="ECO:0000313" key="1">
    <source>
        <dbReference type="EMBL" id="EED15818.1"/>
    </source>
</evidence>
<dbReference type="eggNOG" id="ENOG502T5AD">
    <property type="taxonomic scope" value="Eukaryota"/>
</dbReference>
<evidence type="ECO:0000313" key="2">
    <source>
        <dbReference type="Proteomes" id="UP000001745"/>
    </source>
</evidence>
<proteinExistence type="predicted"/>
<dbReference type="VEuPathDB" id="FungiDB:TSTA_009400"/>
<keyword evidence="2" id="KW-1185">Reference proteome</keyword>
<gene>
    <name evidence="1" type="ORF">TSTA_009400</name>
</gene>
<dbReference type="InParanoid" id="B8MFV1"/>
<dbReference type="HOGENOM" id="CLU_1670567_0_0_1"/>
<dbReference type="OrthoDB" id="4258395at2759"/>